<dbReference type="AlphaFoldDB" id="A0A7J6XDW4"/>
<dbReference type="PANTHER" id="PTHR23272:SF184">
    <property type="entry name" value="OS03G0311250 PROTEIN"/>
    <property type="match status" value="1"/>
</dbReference>
<evidence type="ECO:0000313" key="2">
    <source>
        <dbReference type="Proteomes" id="UP000554482"/>
    </source>
</evidence>
<dbReference type="SUPFAM" id="SSF53098">
    <property type="entry name" value="Ribonuclease H-like"/>
    <property type="match status" value="1"/>
</dbReference>
<sequence length="132" mass="15625">MYLEAQDQKFRELCEDEGIQFRRLPLDREWHWNTIYLMLDAAIPYQRIFELLFLDSTIESVPTALDWKDAKVIRDILEVFYKFAKLCSGTKYVSSSVFFHQVSNICLVISKYENDPSYACVIASMKTKIKEY</sequence>
<dbReference type="EMBL" id="JABWDY010000762">
    <property type="protein sequence ID" value="KAF5207934.1"/>
    <property type="molecule type" value="Genomic_DNA"/>
</dbReference>
<proteinExistence type="predicted"/>
<dbReference type="OrthoDB" id="1937726at2759"/>
<dbReference type="PANTHER" id="PTHR23272">
    <property type="entry name" value="BED FINGER-RELATED"/>
    <property type="match status" value="1"/>
</dbReference>
<keyword evidence="2" id="KW-1185">Reference proteome</keyword>
<reference evidence="1 2" key="1">
    <citation type="submission" date="2020-06" db="EMBL/GenBank/DDBJ databases">
        <title>Transcriptomic and genomic resources for Thalictrum thalictroides and T. hernandezii: Facilitating candidate gene discovery in an emerging model plant lineage.</title>
        <authorList>
            <person name="Arias T."/>
            <person name="Riano-Pachon D.M."/>
            <person name="Di Stilio V.S."/>
        </authorList>
    </citation>
    <scope>NUCLEOTIDE SEQUENCE [LARGE SCALE GENOMIC DNA]</scope>
    <source>
        <strain evidence="2">cv. WT478/WT964</strain>
        <tissue evidence="1">Leaves</tissue>
    </source>
</reference>
<accession>A0A7J6XDW4</accession>
<dbReference type="Proteomes" id="UP000554482">
    <property type="component" value="Unassembled WGS sequence"/>
</dbReference>
<protein>
    <submittedName>
        <fullName evidence="1">Uncharacterized protein</fullName>
    </submittedName>
</protein>
<comment type="caution">
    <text evidence="1">The sequence shown here is derived from an EMBL/GenBank/DDBJ whole genome shotgun (WGS) entry which is preliminary data.</text>
</comment>
<gene>
    <name evidence="1" type="ORF">FRX31_002479</name>
</gene>
<name>A0A7J6XDW4_THATH</name>
<dbReference type="InterPro" id="IPR012337">
    <property type="entry name" value="RNaseH-like_sf"/>
</dbReference>
<evidence type="ECO:0000313" key="1">
    <source>
        <dbReference type="EMBL" id="KAF5207934.1"/>
    </source>
</evidence>
<organism evidence="1 2">
    <name type="scientific">Thalictrum thalictroides</name>
    <name type="common">Rue-anemone</name>
    <name type="synonym">Anemone thalictroides</name>
    <dbReference type="NCBI Taxonomy" id="46969"/>
    <lineage>
        <taxon>Eukaryota</taxon>
        <taxon>Viridiplantae</taxon>
        <taxon>Streptophyta</taxon>
        <taxon>Embryophyta</taxon>
        <taxon>Tracheophyta</taxon>
        <taxon>Spermatophyta</taxon>
        <taxon>Magnoliopsida</taxon>
        <taxon>Ranunculales</taxon>
        <taxon>Ranunculaceae</taxon>
        <taxon>Thalictroideae</taxon>
        <taxon>Thalictrum</taxon>
    </lineage>
</organism>